<accession>X1CBC3</accession>
<comment type="caution">
    <text evidence="1">The sequence shown here is derived from an EMBL/GenBank/DDBJ whole genome shotgun (WGS) entry which is preliminary data.</text>
</comment>
<name>X1CBC3_9ZZZZ</name>
<dbReference type="EMBL" id="BART01037039">
    <property type="protein sequence ID" value="GAH05461.1"/>
    <property type="molecule type" value="Genomic_DNA"/>
</dbReference>
<evidence type="ECO:0000313" key="1">
    <source>
        <dbReference type="EMBL" id="GAH05461.1"/>
    </source>
</evidence>
<protein>
    <submittedName>
        <fullName evidence="1">Uncharacterized protein</fullName>
    </submittedName>
</protein>
<organism evidence="1">
    <name type="scientific">marine sediment metagenome</name>
    <dbReference type="NCBI Taxonomy" id="412755"/>
    <lineage>
        <taxon>unclassified sequences</taxon>
        <taxon>metagenomes</taxon>
        <taxon>ecological metagenomes</taxon>
    </lineage>
</organism>
<feature type="non-terminal residue" evidence="1">
    <location>
        <position position="1"/>
    </location>
</feature>
<dbReference type="AlphaFoldDB" id="X1CBC3"/>
<proteinExistence type="predicted"/>
<sequence length="69" mass="8051">VTDTFPDSFELVSSNIDHKLSKVDKSGERKISFSLDILQPYQEREIMYYLKNIAGKEIRFSELESFFIG</sequence>
<gene>
    <name evidence="1" type="ORF">S01H4_62168</name>
</gene>
<reference evidence="1" key="1">
    <citation type="journal article" date="2014" name="Front. Microbiol.">
        <title>High frequency of phylogenetically diverse reductive dehalogenase-homologous genes in deep subseafloor sedimentary metagenomes.</title>
        <authorList>
            <person name="Kawai M."/>
            <person name="Futagami T."/>
            <person name="Toyoda A."/>
            <person name="Takaki Y."/>
            <person name="Nishi S."/>
            <person name="Hori S."/>
            <person name="Arai W."/>
            <person name="Tsubouchi T."/>
            <person name="Morono Y."/>
            <person name="Uchiyama I."/>
            <person name="Ito T."/>
            <person name="Fujiyama A."/>
            <person name="Inagaki F."/>
            <person name="Takami H."/>
        </authorList>
    </citation>
    <scope>NUCLEOTIDE SEQUENCE</scope>
    <source>
        <strain evidence="1">Expedition CK06-06</strain>
    </source>
</reference>